<protein>
    <recommendedName>
        <fullName evidence="3">Short chain dehydrogenase</fullName>
    </recommendedName>
</protein>
<sequence>MIVDLKNARVLIVGASGGIGSATADASVEAFFAASATFDHVMVAAARTKTGSVGTLAGTVNLSAPVMVLGAV</sequence>
<evidence type="ECO:0008006" key="3">
    <source>
        <dbReference type="Google" id="ProtNLM"/>
    </source>
</evidence>
<dbReference type="SUPFAM" id="SSF51735">
    <property type="entry name" value="NAD(P)-binding Rossmann-fold domains"/>
    <property type="match status" value="1"/>
</dbReference>
<proteinExistence type="predicted"/>
<name>A0A5A9GQ97_AZOLI</name>
<dbReference type="InterPro" id="IPR036291">
    <property type="entry name" value="NAD(P)-bd_dom_sf"/>
</dbReference>
<organism evidence="1 2">
    <name type="scientific">Azospirillum lipoferum</name>
    <dbReference type="NCBI Taxonomy" id="193"/>
    <lineage>
        <taxon>Bacteria</taxon>
        <taxon>Pseudomonadati</taxon>
        <taxon>Pseudomonadota</taxon>
        <taxon>Alphaproteobacteria</taxon>
        <taxon>Rhodospirillales</taxon>
        <taxon>Azospirillaceae</taxon>
        <taxon>Azospirillum</taxon>
    </lineage>
</organism>
<evidence type="ECO:0000313" key="1">
    <source>
        <dbReference type="EMBL" id="KAA0595952.1"/>
    </source>
</evidence>
<dbReference type="RefSeq" id="WP_149231350.1">
    <property type="nucleotide sequence ID" value="NZ_JALJXJ010000005.1"/>
</dbReference>
<dbReference type="Proteomes" id="UP000324927">
    <property type="component" value="Unassembled WGS sequence"/>
</dbReference>
<reference evidence="1 2" key="1">
    <citation type="submission" date="2019-08" db="EMBL/GenBank/DDBJ databases">
        <authorList>
            <person name="Grouzdev D."/>
            <person name="Tikhonova E."/>
            <person name="Kravchenko I."/>
        </authorList>
    </citation>
    <scope>NUCLEOTIDE SEQUENCE [LARGE SCALE GENOMIC DNA]</scope>
    <source>
        <strain evidence="1 2">59b</strain>
    </source>
</reference>
<accession>A0A5A9GQ97</accession>
<comment type="caution">
    <text evidence="1">The sequence shown here is derived from an EMBL/GenBank/DDBJ whole genome shotgun (WGS) entry which is preliminary data.</text>
</comment>
<keyword evidence="2" id="KW-1185">Reference proteome</keyword>
<evidence type="ECO:0000313" key="2">
    <source>
        <dbReference type="Proteomes" id="UP000324927"/>
    </source>
</evidence>
<gene>
    <name evidence="1" type="ORF">FZ942_12070</name>
</gene>
<dbReference type="EMBL" id="VTTN01000004">
    <property type="protein sequence ID" value="KAA0595952.1"/>
    <property type="molecule type" value="Genomic_DNA"/>
</dbReference>
<dbReference type="AlphaFoldDB" id="A0A5A9GQ97"/>